<feature type="domain" description="Shikimate dehydrogenase substrate binding N-terminal" evidence="10">
    <location>
        <begin position="7"/>
        <end position="89"/>
    </location>
</feature>
<feature type="binding site" evidence="8">
    <location>
        <position position="247"/>
    </location>
    <ligand>
        <name>shikimate</name>
        <dbReference type="ChEBI" id="CHEBI:36208"/>
    </ligand>
</feature>
<dbReference type="Pfam" id="PF01488">
    <property type="entry name" value="Shikimate_DH"/>
    <property type="match status" value="1"/>
</dbReference>
<dbReference type="GO" id="GO:0050661">
    <property type="term" value="F:NADP binding"/>
    <property type="evidence" value="ECO:0007669"/>
    <property type="project" value="InterPro"/>
</dbReference>
<feature type="binding site" evidence="8">
    <location>
        <position position="62"/>
    </location>
    <ligand>
        <name>shikimate</name>
        <dbReference type="ChEBI" id="CHEBI:36208"/>
    </ligand>
</feature>
<dbReference type="InterPro" id="IPR022893">
    <property type="entry name" value="Shikimate_DH_fam"/>
</dbReference>
<sequence>MADRYAVFGNPIAHSKSPQIHARFAKQTGQVLTYTAEHIEENDFEAAVERFLQGDGKGLNITVPFKERAWALAQWRSERAELAGAVNTLYRLDDGRIAGDNTDGIGLVRDLADNSGVTLNGARVLVLGAGGAVRGVLQPLLAAGVASILVANRTLARAETLAELFADDSRVRASGFDQVPAEAFDLIINGTSASLQGELPPVPAAAVGASTACYDMMYGAEPTPFCRWASEQGAARVVDGLGMLVEQAAESFRIWRGVQPDTESVIADLRAALQAG</sequence>
<comment type="pathway">
    <text evidence="1 8">Metabolic intermediate biosynthesis; chorismate biosynthesis; chorismate from D-erythrose 4-phosphate and phosphoenolpyruvate: step 4/7.</text>
</comment>
<feature type="binding site" evidence="8">
    <location>
        <begin position="15"/>
        <end position="17"/>
    </location>
    <ligand>
        <name>shikimate</name>
        <dbReference type="ChEBI" id="CHEBI:36208"/>
    </ligand>
</feature>
<evidence type="ECO:0000259" key="10">
    <source>
        <dbReference type="Pfam" id="PF08501"/>
    </source>
</evidence>
<dbReference type="InterPro" id="IPR013708">
    <property type="entry name" value="Shikimate_DH-bd_N"/>
</dbReference>
<dbReference type="InterPro" id="IPR011342">
    <property type="entry name" value="Shikimate_DH"/>
</dbReference>
<feature type="domain" description="SDH C-terminal" evidence="11">
    <location>
        <begin position="240"/>
        <end position="266"/>
    </location>
</feature>
<evidence type="ECO:0000256" key="4">
    <source>
        <dbReference type="ARBA" id="ARBA00022857"/>
    </source>
</evidence>
<dbReference type="UniPathway" id="UPA00053">
    <property type="reaction ID" value="UER00087"/>
</dbReference>
<feature type="binding site" evidence="8">
    <location>
        <position position="103"/>
    </location>
    <ligand>
        <name>shikimate</name>
        <dbReference type="ChEBI" id="CHEBI:36208"/>
    </ligand>
</feature>
<dbReference type="FunFam" id="3.40.50.720:FF:000104">
    <property type="entry name" value="Shikimate dehydrogenase (NADP(+))"/>
    <property type="match status" value="1"/>
</dbReference>
<feature type="binding site" evidence="8">
    <location>
        <position position="87"/>
    </location>
    <ligand>
        <name>shikimate</name>
        <dbReference type="ChEBI" id="CHEBI:36208"/>
    </ligand>
</feature>
<reference evidence="12 13" key="1">
    <citation type="submission" date="2020-07" db="EMBL/GenBank/DDBJ databases">
        <title>Bacterium isolated from marien macroalgae.</title>
        <authorList>
            <person name="Zhu K."/>
            <person name="Lu D."/>
            <person name="Du Z."/>
        </authorList>
    </citation>
    <scope>NUCLEOTIDE SEQUENCE [LARGE SCALE GENOMIC DNA]</scope>
    <source>
        <strain evidence="12 13">3-1745</strain>
    </source>
</reference>
<evidence type="ECO:0000259" key="9">
    <source>
        <dbReference type="Pfam" id="PF01488"/>
    </source>
</evidence>
<proteinExistence type="inferred from homology"/>
<feature type="binding site" evidence="8">
    <location>
        <position position="218"/>
    </location>
    <ligand>
        <name>shikimate</name>
        <dbReference type="ChEBI" id="CHEBI:36208"/>
    </ligand>
</feature>
<dbReference type="InterPro" id="IPR036291">
    <property type="entry name" value="NAD(P)-bd_dom_sf"/>
</dbReference>
<keyword evidence="13" id="KW-1185">Reference proteome</keyword>
<dbReference type="Pfam" id="PF08501">
    <property type="entry name" value="Shikimate_dh_N"/>
    <property type="match status" value="1"/>
</dbReference>
<evidence type="ECO:0000256" key="8">
    <source>
        <dbReference type="HAMAP-Rule" id="MF_00222"/>
    </source>
</evidence>
<dbReference type="InterPro" id="IPR041121">
    <property type="entry name" value="SDH_C"/>
</dbReference>
<dbReference type="FunFam" id="3.40.50.10860:FF:000006">
    <property type="entry name" value="Shikimate dehydrogenase (NADP(+))"/>
    <property type="match status" value="1"/>
</dbReference>
<protein>
    <recommendedName>
        <fullName evidence="2 8">Shikimate dehydrogenase (NADP(+))</fullName>
        <shortName evidence="8">SDH</shortName>
        <ecNumber evidence="2 8">1.1.1.25</ecNumber>
    </recommendedName>
</protein>
<comment type="caution">
    <text evidence="12">The sequence shown here is derived from an EMBL/GenBank/DDBJ whole genome shotgun (WGS) entry which is preliminary data.</text>
</comment>
<keyword evidence="4 8" id="KW-0521">NADP</keyword>
<comment type="similarity">
    <text evidence="8">Belongs to the shikimate dehydrogenase family.</text>
</comment>
<dbReference type="SUPFAM" id="SSF51735">
    <property type="entry name" value="NAD(P)-binding Rossmann-fold domains"/>
    <property type="match status" value="1"/>
</dbReference>
<dbReference type="NCBIfam" id="TIGR00507">
    <property type="entry name" value="aroE"/>
    <property type="match status" value="1"/>
</dbReference>
<evidence type="ECO:0000256" key="6">
    <source>
        <dbReference type="ARBA" id="ARBA00023141"/>
    </source>
</evidence>
<dbReference type="NCBIfam" id="NF001310">
    <property type="entry name" value="PRK00258.1-2"/>
    <property type="match status" value="1"/>
</dbReference>
<evidence type="ECO:0000259" key="11">
    <source>
        <dbReference type="Pfam" id="PF18317"/>
    </source>
</evidence>
<dbReference type="InterPro" id="IPR006151">
    <property type="entry name" value="Shikm_DH/Glu-tRNA_Rdtase"/>
</dbReference>
<name>A0A7W1WZ71_9GAMM</name>
<organism evidence="12 13">
    <name type="scientific">Marinobacterium marinum</name>
    <dbReference type="NCBI Taxonomy" id="2756129"/>
    <lineage>
        <taxon>Bacteria</taxon>
        <taxon>Pseudomonadati</taxon>
        <taxon>Pseudomonadota</taxon>
        <taxon>Gammaproteobacteria</taxon>
        <taxon>Oceanospirillales</taxon>
        <taxon>Oceanospirillaceae</taxon>
        <taxon>Marinobacterium</taxon>
    </lineage>
</organism>
<evidence type="ECO:0000313" key="13">
    <source>
        <dbReference type="Proteomes" id="UP000538931"/>
    </source>
</evidence>
<dbReference type="Proteomes" id="UP000538931">
    <property type="component" value="Unassembled WGS sequence"/>
</dbReference>
<feature type="binding site" evidence="8">
    <location>
        <position position="216"/>
    </location>
    <ligand>
        <name>NADP(+)</name>
        <dbReference type="ChEBI" id="CHEBI:58349"/>
    </ligand>
</feature>
<dbReference type="GO" id="GO:0005829">
    <property type="term" value="C:cytosol"/>
    <property type="evidence" value="ECO:0007669"/>
    <property type="project" value="TreeGrafter"/>
</dbReference>
<feature type="binding site" evidence="8">
    <location>
        <begin position="152"/>
        <end position="157"/>
    </location>
    <ligand>
        <name>NADP(+)</name>
        <dbReference type="ChEBI" id="CHEBI:58349"/>
    </ligand>
</feature>
<feature type="binding site" evidence="8">
    <location>
        <begin position="128"/>
        <end position="132"/>
    </location>
    <ligand>
        <name>NADP(+)</name>
        <dbReference type="ChEBI" id="CHEBI:58349"/>
    </ligand>
</feature>
<accession>A0A7W1WZ71</accession>
<evidence type="ECO:0000256" key="2">
    <source>
        <dbReference type="ARBA" id="ARBA00012962"/>
    </source>
</evidence>
<dbReference type="RefSeq" id="WP_181740218.1">
    <property type="nucleotide sequence ID" value="NZ_JACEMT010000051.1"/>
</dbReference>
<dbReference type="SUPFAM" id="SSF53223">
    <property type="entry name" value="Aminoacid dehydrogenase-like, N-terminal domain"/>
    <property type="match status" value="1"/>
</dbReference>
<feature type="domain" description="Quinate/shikimate 5-dehydrogenase/glutamyl-tRNA reductase" evidence="9">
    <location>
        <begin position="111"/>
        <end position="194"/>
    </location>
</feature>
<dbReference type="PANTHER" id="PTHR21089:SF1">
    <property type="entry name" value="BIFUNCTIONAL 3-DEHYDROQUINATE DEHYDRATASE_SHIKIMATE DEHYDROGENASE, CHLOROPLASTIC"/>
    <property type="match status" value="1"/>
</dbReference>
<dbReference type="GO" id="GO:0009423">
    <property type="term" value="P:chorismate biosynthetic process"/>
    <property type="evidence" value="ECO:0007669"/>
    <property type="project" value="UniProtKB-UniRule"/>
</dbReference>
<dbReference type="Pfam" id="PF18317">
    <property type="entry name" value="SDH_C"/>
    <property type="match status" value="1"/>
</dbReference>
<keyword evidence="5 8" id="KW-0560">Oxidoreductase</keyword>
<dbReference type="GO" id="GO:0008652">
    <property type="term" value="P:amino acid biosynthetic process"/>
    <property type="evidence" value="ECO:0007669"/>
    <property type="project" value="UniProtKB-KW"/>
</dbReference>
<feature type="active site" description="Proton acceptor" evidence="8">
    <location>
        <position position="66"/>
    </location>
</feature>
<dbReference type="Gene3D" id="3.40.50.10860">
    <property type="entry name" value="Leucine Dehydrogenase, chain A, domain 1"/>
    <property type="match status" value="1"/>
</dbReference>
<keyword evidence="6 8" id="KW-0057">Aromatic amino acid biosynthesis</keyword>
<dbReference type="HAMAP" id="MF_00222">
    <property type="entry name" value="Shikimate_DH_AroE"/>
    <property type="match status" value="1"/>
</dbReference>
<dbReference type="PANTHER" id="PTHR21089">
    <property type="entry name" value="SHIKIMATE DEHYDROGENASE"/>
    <property type="match status" value="1"/>
</dbReference>
<dbReference type="CDD" id="cd01065">
    <property type="entry name" value="NAD_bind_Shikimate_DH"/>
    <property type="match status" value="1"/>
</dbReference>
<comment type="subunit">
    <text evidence="8">Homodimer.</text>
</comment>
<feature type="binding site" evidence="8">
    <location>
        <position position="240"/>
    </location>
    <ligand>
        <name>NADP(+)</name>
        <dbReference type="ChEBI" id="CHEBI:58349"/>
    </ligand>
</feature>
<dbReference type="AlphaFoldDB" id="A0A7W1WZ71"/>
<dbReference type="InterPro" id="IPR046346">
    <property type="entry name" value="Aminoacid_DH-like_N_sf"/>
</dbReference>
<dbReference type="GO" id="GO:0004764">
    <property type="term" value="F:shikimate 3-dehydrogenase (NADP+) activity"/>
    <property type="evidence" value="ECO:0007669"/>
    <property type="project" value="UniProtKB-UniRule"/>
</dbReference>
<evidence type="ECO:0000256" key="3">
    <source>
        <dbReference type="ARBA" id="ARBA00022605"/>
    </source>
</evidence>
<evidence type="ECO:0000256" key="5">
    <source>
        <dbReference type="ARBA" id="ARBA00023002"/>
    </source>
</evidence>
<dbReference type="EMBL" id="JACEMT010000051">
    <property type="protein sequence ID" value="MBA4502938.1"/>
    <property type="molecule type" value="Genomic_DNA"/>
</dbReference>
<dbReference type="Gene3D" id="3.40.50.720">
    <property type="entry name" value="NAD(P)-binding Rossmann-like Domain"/>
    <property type="match status" value="1"/>
</dbReference>
<comment type="function">
    <text evidence="8">Involved in the biosynthesis of the chorismate, which leads to the biosynthesis of aromatic amino acids. Catalyzes the reversible NADPH linked reduction of 3-dehydroshikimate (DHSA) to yield shikimate (SA).</text>
</comment>
<comment type="catalytic activity">
    <reaction evidence="7 8">
        <text>shikimate + NADP(+) = 3-dehydroshikimate + NADPH + H(+)</text>
        <dbReference type="Rhea" id="RHEA:17737"/>
        <dbReference type="ChEBI" id="CHEBI:15378"/>
        <dbReference type="ChEBI" id="CHEBI:16630"/>
        <dbReference type="ChEBI" id="CHEBI:36208"/>
        <dbReference type="ChEBI" id="CHEBI:57783"/>
        <dbReference type="ChEBI" id="CHEBI:58349"/>
        <dbReference type="EC" id="1.1.1.25"/>
    </reaction>
</comment>
<gene>
    <name evidence="8 12" type="primary">aroE</name>
    <name evidence="12" type="ORF">H1S06_11255</name>
</gene>
<evidence type="ECO:0000256" key="7">
    <source>
        <dbReference type="ARBA" id="ARBA00049442"/>
    </source>
</evidence>
<evidence type="ECO:0000256" key="1">
    <source>
        <dbReference type="ARBA" id="ARBA00004871"/>
    </source>
</evidence>
<dbReference type="GO" id="GO:0019632">
    <property type="term" value="P:shikimate metabolic process"/>
    <property type="evidence" value="ECO:0007669"/>
    <property type="project" value="InterPro"/>
</dbReference>
<feature type="binding site" evidence="8">
    <location>
        <position position="78"/>
    </location>
    <ligand>
        <name>NADP(+)</name>
        <dbReference type="ChEBI" id="CHEBI:58349"/>
    </ligand>
</feature>
<dbReference type="GO" id="GO:0009073">
    <property type="term" value="P:aromatic amino acid family biosynthetic process"/>
    <property type="evidence" value="ECO:0007669"/>
    <property type="project" value="UniProtKB-KW"/>
</dbReference>
<dbReference type="EC" id="1.1.1.25" evidence="2 8"/>
<evidence type="ECO:0000313" key="12">
    <source>
        <dbReference type="EMBL" id="MBA4502938.1"/>
    </source>
</evidence>
<keyword evidence="3 8" id="KW-0028">Amino-acid biosynthesis</keyword>